<protein>
    <submittedName>
        <fullName evidence="2">TAXI family TRAP transporter solute-binding subunit</fullName>
    </submittedName>
</protein>
<feature type="chain" id="PRO_5047100857" evidence="1">
    <location>
        <begin position="23"/>
        <end position="338"/>
    </location>
</feature>
<name>A0ABU2H5K1_9ACTN</name>
<reference evidence="3" key="1">
    <citation type="submission" date="2023-07" db="EMBL/GenBank/DDBJ databases">
        <title>Novel species in the genus Lipingzhangella isolated from Sambhar Salt Lake.</title>
        <authorList>
            <person name="Jiya N."/>
            <person name="Kajale S."/>
            <person name="Sharma A."/>
        </authorList>
    </citation>
    <scope>NUCLEOTIDE SEQUENCE [LARGE SCALE GENOMIC DNA]</scope>
    <source>
        <strain evidence="3">LS1_29</strain>
    </source>
</reference>
<dbReference type="Pfam" id="PF16868">
    <property type="entry name" value="NMT1_3"/>
    <property type="match status" value="1"/>
</dbReference>
<dbReference type="PANTHER" id="PTHR42941">
    <property type="entry name" value="SLL1037 PROTEIN"/>
    <property type="match status" value="1"/>
</dbReference>
<dbReference type="NCBIfam" id="TIGR02122">
    <property type="entry name" value="TRAP_TAXI"/>
    <property type="match status" value="1"/>
</dbReference>
<sequence length="338" mass="36066">MPTTCGPRAAAVAAPLTLVLLAACTQPADTVDPDERDSLSIATGGSAGVYYPVGGALAEIIGDEVSDLSASVESTGASVENMRLIESGDSDLAIVQGDAAYQALHGEGEEFDGDPIEARALTVLYPNVYHTVTLESINDDLGMECFSDVEGTRFSFGAPGSGNELATQLIFDGVGLDRADVDEQNLGYAETANALREDQLDAGSWSVGEGHASLQELETTDPIELISMCADERDSIVDEHPFYAPHTIEAGVYETVDEDVETMALWNVLVVAEDFPDELAEQIVTAFYEHSEVAVQTYEPGEPYFTPETMLESPIPLHSGAIGYAEDHDLDVPDELRP</sequence>
<accession>A0ABU2H5K1</accession>
<dbReference type="RefSeq" id="WP_310912139.1">
    <property type="nucleotide sequence ID" value="NZ_JAVLVT010000004.1"/>
</dbReference>
<evidence type="ECO:0000313" key="3">
    <source>
        <dbReference type="Proteomes" id="UP001250214"/>
    </source>
</evidence>
<proteinExistence type="predicted"/>
<evidence type="ECO:0000313" key="2">
    <source>
        <dbReference type="EMBL" id="MDS1270583.1"/>
    </source>
</evidence>
<dbReference type="CDD" id="cd13520">
    <property type="entry name" value="PBP2_TAXI_TRAP"/>
    <property type="match status" value="1"/>
</dbReference>
<dbReference type="SUPFAM" id="SSF53850">
    <property type="entry name" value="Periplasmic binding protein-like II"/>
    <property type="match status" value="1"/>
</dbReference>
<dbReference type="Gene3D" id="3.40.190.10">
    <property type="entry name" value="Periplasmic binding protein-like II"/>
    <property type="match status" value="2"/>
</dbReference>
<feature type="signal peptide" evidence="1">
    <location>
        <begin position="1"/>
        <end position="22"/>
    </location>
</feature>
<organism evidence="2 3">
    <name type="scientific">Lipingzhangella rawalii</name>
    <dbReference type="NCBI Taxonomy" id="2055835"/>
    <lineage>
        <taxon>Bacteria</taxon>
        <taxon>Bacillati</taxon>
        <taxon>Actinomycetota</taxon>
        <taxon>Actinomycetes</taxon>
        <taxon>Streptosporangiales</taxon>
        <taxon>Nocardiopsidaceae</taxon>
        <taxon>Lipingzhangella</taxon>
    </lineage>
</organism>
<dbReference type="Proteomes" id="UP001250214">
    <property type="component" value="Unassembled WGS sequence"/>
</dbReference>
<dbReference type="InterPro" id="IPR011852">
    <property type="entry name" value="TRAP_TAXI"/>
</dbReference>
<dbReference type="PANTHER" id="PTHR42941:SF1">
    <property type="entry name" value="SLL1037 PROTEIN"/>
    <property type="match status" value="1"/>
</dbReference>
<evidence type="ECO:0000256" key="1">
    <source>
        <dbReference type="SAM" id="SignalP"/>
    </source>
</evidence>
<keyword evidence="1" id="KW-0732">Signal</keyword>
<comment type="caution">
    <text evidence="2">The sequence shown here is derived from an EMBL/GenBank/DDBJ whole genome shotgun (WGS) entry which is preliminary data.</text>
</comment>
<dbReference type="EMBL" id="JAVLVT010000004">
    <property type="protein sequence ID" value="MDS1270583.1"/>
    <property type="molecule type" value="Genomic_DNA"/>
</dbReference>
<keyword evidence="3" id="KW-1185">Reference proteome</keyword>
<gene>
    <name evidence="2" type="ORF">RIF23_09765</name>
</gene>